<keyword evidence="5" id="KW-0460">Magnesium</keyword>
<evidence type="ECO:0000256" key="7">
    <source>
        <dbReference type="SAM" id="Phobius"/>
    </source>
</evidence>
<keyword evidence="6" id="KW-0464">Manganese</keyword>
<dbReference type="RefSeq" id="XP_002735470.1">
    <property type="nucleotide sequence ID" value="XM_002735424.1"/>
</dbReference>
<dbReference type="SUPFAM" id="SSF55811">
    <property type="entry name" value="Nudix"/>
    <property type="match status" value="1"/>
</dbReference>
<dbReference type="CDD" id="cd03426">
    <property type="entry name" value="NUDIX_CoAse_Nudt7"/>
    <property type="match status" value="1"/>
</dbReference>
<keyword evidence="7" id="KW-0812">Transmembrane</keyword>
<evidence type="ECO:0000259" key="8">
    <source>
        <dbReference type="PROSITE" id="PS51462"/>
    </source>
</evidence>
<accession>A0ABM0GR38</accession>
<dbReference type="Gene3D" id="3.90.79.10">
    <property type="entry name" value="Nucleoside Triphosphate Pyrophosphohydrolase"/>
    <property type="match status" value="1"/>
</dbReference>
<keyword evidence="7" id="KW-1133">Transmembrane helix</keyword>
<keyword evidence="3" id="KW-0479">Metal-binding</keyword>
<dbReference type="PROSITE" id="PS51462">
    <property type="entry name" value="NUDIX"/>
    <property type="match status" value="1"/>
</dbReference>
<evidence type="ECO:0000256" key="5">
    <source>
        <dbReference type="ARBA" id="ARBA00022842"/>
    </source>
</evidence>
<organism evidence="9 10">
    <name type="scientific">Saccoglossus kowalevskii</name>
    <name type="common">Acorn worm</name>
    <dbReference type="NCBI Taxonomy" id="10224"/>
    <lineage>
        <taxon>Eukaryota</taxon>
        <taxon>Metazoa</taxon>
        <taxon>Hemichordata</taxon>
        <taxon>Enteropneusta</taxon>
        <taxon>Harrimaniidae</taxon>
        <taxon>Saccoglossus</taxon>
    </lineage>
</organism>
<evidence type="ECO:0000256" key="3">
    <source>
        <dbReference type="ARBA" id="ARBA00022723"/>
    </source>
</evidence>
<reference evidence="10" key="1">
    <citation type="submission" date="2025-08" db="UniProtKB">
        <authorList>
            <consortium name="RefSeq"/>
        </authorList>
    </citation>
    <scope>IDENTIFICATION</scope>
    <source>
        <tissue evidence="10">Testes</tissue>
    </source>
</reference>
<feature type="transmembrane region" description="Helical" evidence="7">
    <location>
        <begin position="177"/>
        <end position="195"/>
    </location>
</feature>
<evidence type="ECO:0000256" key="1">
    <source>
        <dbReference type="ARBA" id="ARBA00001936"/>
    </source>
</evidence>
<sequence>MTHNKSGVIERLKALYIPNVIETYGDVNLPKAAVLVPIFFRNGDLHVLLTVRGKHLRSHGGDVAFPGGKMDEGDSDLLVTALREAEEEIGLPRETVEIVCQCVPFCTRNGIMVAPFIGFIDDDFTPAPNAHEVSDVFSMPISDFLSAKNHRYEEYSYDNGFFMYVHFFEYIEKDKIFSPWGITALICIVVAVIALQRQPEFTINTHCVPDDPVQMLLFLFRKGIDTYKKGKFSSRL</sequence>
<dbReference type="PANTHER" id="PTHR12992:SF24">
    <property type="entry name" value="PEROXISOMAL COENZYME A DIPHOSPHATASE NUDT7"/>
    <property type="match status" value="1"/>
</dbReference>
<dbReference type="InterPro" id="IPR015797">
    <property type="entry name" value="NUDIX_hydrolase-like_dom_sf"/>
</dbReference>
<proteinExistence type="predicted"/>
<dbReference type="Pfam" id="PF00293">
    <property type="entry name" value="NUDIX"/>
    <property type="match status" value="1"/>
</dbReference>
<evidence type="ECO:0000256" key="4">
    <source>
        <dbReference type="ARBA" id="ARBA00022801"/>
    </source>
</evidence>
<comment type="cofactor">
    <cofactor evidence="1">
        <name>Mn(2+)</name>
        <dbReference type="ChEBI" id="CHEBI:29035"/>
    </cofactor>
</comment>
<dbReference type="GeneID" id="100376725"/>
<evidence type="ECO:0000256" key="2">
    <source>
        <dbReference type="ARBA" id="ARBA00001946"/>
    </source>
</evidence>
<keyword evidence="9" id="KW-1185">Reference proteome</keyword>
<gene>
    <name evidence="10" type="primary">LOC100376725</name>
</gene>
<dbReference type="PANTHER" id="PTHR12992">
    <property type="entry name" value="NUDIX HYDROLASE"/>
    <property type="match status" value="1"/>
</dbReference>
<dbReference type="InterPro" id="IPR045121">
    <property type="entry name" value="CoAse"/>
</dbReference>
<name>A0ABM0GR38_SACKO</name>
<keyword evidence="7" id="KW-0472">Membrane</keyword>
<comment type="cofactor">
    <cofactor evidence="2">
        <name>Mg(2+)</name>
        <dbReference type="ChEBI" id="CHEBI:18420"/>
    </cofactor>
</comment>
<dbReference type="InterPro" id="IPR000086">
    <property type="entry name" value="NUDIX_hydrolase_dom"/>
</dbReference>
<protein>
    <submittedName>
        <fullName evidence="10">Peroxisomal coenzyme A diphosphatase NUDT7-like</fullName>
    </submittedName>
</protein>
<keyword evidence="4" id="KW-0378">Hydrolase</keyword>
<evidence type="ECO:0000313" key="9">
    <source>
        <dbReference type="Proteomes" id="UP000694865"/>
    </source>
</evidence>
<feature type="domain" description="Nudix hydrolase" evidence="8">
    <location>
        <begin position="29"/>
        <end position="162"/>
    </location>
</feature>
<evidence type="ECO:0000256" key="6">
    <source>
        <dbReference type="ARBA" id="ARBA00023211"/>
    </source>
</evidence>
<evidence type="ECO:0000313" key="10">
    <source>
        <dbReference type="RefSeq" id="XP_002735470.1"/>
    </source>
</evidence>
<dbReference type="Proteomes" id="UP000694865">
    <property type="component" value="Unplaced"/>
</dbReference>